<keyword evidence="2" id="KW-0472">Membrane</keyword>
<dbReference type="OrthoDB" id="74664at2759"/>
<feature type="transmembrane region" description="Helical" evidence="2">
    <location>
        <begin position="794"/>
        <end position="819"/>
    </location>
</feature>
<proteinExistence type="predicted"/>
<feature type="domain" description="Tudor" evidence="3">
    <location>
        <begin position="466"/>
        <end position="523"/>
    </location>
</feature>
<evidence type="ECO:0000313" key="5">
    <source>
        <dbReference type="Proteomes" id="UP000694044"/>
    </source>
</evidence>
<feature type="transmembrane region" description="Helical" evidence="2">
    <location>
        <begin position="734"/>
        <end position="755"/>
    </location>
</feature>
<feature type="compositionally biased region" description="Acidic residues" evidence="1">
    <location>
        <begin position="166"/>
        <end position="178"/>
    </location>
</feature>
<evidence type="ECO:0000313" key="4">
    <source>
        <dbReference type="EMBL" id="KAG7387946.1"/>
    </source>
</evidence>
<feature type="transmembrane region" description="Helical" evidence="2">
    <location>
        <begin position="876"/>
        <end position="895"/>
    </location>
</feature>
<reference evidence="4" key="1">
    <citation type="submission" date="2021-02" db="EMBL/GenBank/DDBJ databases">
        <authorList>
            <person name="Palmer J.M."/>
        </authorList>
    </citation>
    <scope>NUCLEOTIDE SEQUENCE</scope>
    <source>
        <strain evidence="4">SCRP734</strain>
    </source>
</reference>
<feature type="transmembrane region" description="Helical" evidence="2">
    <location>
        <begin position="683"/>
        <end position="704"/>
    </location>
</feature>
<organism evidence="4 5">
    <name type="scientific">Phytophthora pseudosyringae</name>
    <dbReference type="NCBI Taxonomy" id="221518"/>
    <lineage>
        <taxon>Eukaryota</taxon>
        <taxon>Sar</taxon>
        <taxon>Stramenopiles</taxon>
        <taxon>Oomycota</taxon>
        <taxon>Peronosporomycetes</taxon>
        <taxon>Peronosporales</taxon>
        <taxon>Peronosporaceae</taxon>
        <taxon>Phytophthora</taxon>
    </lineage>
</organism>
<feature type="domain" description="Tudor" evidence="3">
    <location>
        <begin position="14"/>
        <end position="72"/>
    </location>
</feature>
<feature type="region of interest" description="Disordered" evidence="1">
    <location>
        <begin position="1"/>
        <end position="221"/>
    </location>
</feature>
<feature type="transmembrane region" description="Helical" evidence="2">
    <location>
        <begin position="831"/>
        <end position="856"/>
    </location>
</feature>
<keyword evidence="2" id="KW-0812">Transmembrane</keyword>
<protein>
    <recommendedName>
        <fullName evidence="3">Tudor domain-containing protein</fullName>
    </recommendedName>
</protein>
<accession>A0A8T1W3Z1</accession>
<feature type="transmembrane region" description="Helical" evidence="2">
    <location>
        <begin position="996"/>
        <end position="1021"/>
    </location>
</feature>
<dbReference type="AlphaFoldDB" id="A0A8T1W3Z1"/>
<gene>
    <name evidence="4" type="ORF">PHYPSEUDO_013344</name>
</gene>
<evidence type="ECO:0000256" key="1">
    <source>
        <dbReference type="SAM" id="MobiDB-lite"/>
    </source>
</evidence>
<dbReference type="InterPro" id="IPR002999">
    <property type="entry name" value="Tudor"/>
</dbReference>
<sequence>MGSEADGSGNDRKTSFKEGTAVRVRGEDGDSLGAIIVRQHRNGDYTVKYDETGKLEKNVLKNRIEPSDRGKEKTRAHMRQDKDGGEGDKKGDDDSPELEVGSAVQFKNDKGEWCDGTIRRVRSNGRYDVDLEGDEDEVAKNVERRNIRKRSGGKPSSEKSNKNANGEEDNDGDSDDEDDKRATRKRKAQARGNKSKRDLDTSEEDSDGGIGRARQGRFQGRNGGAGFLQLSVNQLVEFEDKSGRIRRGRIKMLNREQRMCDVEHESDTEKVSKRIPLDVVRPTTAFGRLFGGTNRNFVPFQLNTHVYYRTKDGTERKGIILKASKSTGRTLYDVEDLLDGTMIKQLSVGKLRAVPWLDYSLPSWNGLPGLPSLSLFSPPILRRGMNVRFRRTDKETGRILWKDGVIMKAKSNACCTVEYVGPNGDSKREEVKNSDIQARFFRMPFSGMLDGVLDGLSMPSIQLPAGTLKAGSAVEVSNGSKVFLGTVVSSNEMDKTYTIRYEDGRKEKNVPSDRVRLSLRRLRIGTEVEMIVEGPCKEVSKLDGEVAWIHRDEKVAVRINGGNNDVFAEVCTHALMVDGKPAFTAPLSSTWLELMGYYFNLAAELLIYTWFFFGFMVEMDEMLTLHEDTSNDLLQNEEHMTAMYVNQQVDWGLCQRPALHNATSSDPSEYLLIPSDVMATDRAWLMALLVSKAVLTAGCALLVLRCLRSKLSALQDDFIDLKEYQQERVMRRHLAMAMGWALVVTFMTLVNYASLLNRFDFYCLLNDKSLSFDEIALSIDPFTIHARYTNPVQLLISLAAKTTFNLFRGVTFHLLLFAFPTSGTDFIRRVVFLLPSIAVTALLCAVGGAALHTFYYVQKSEMLSGQTLEMSTHTDLSVVLLVLSLWFIHCVYKLGAAAGRFSETRIERQRTSRDEISEDVLDLAERGEFGLQAQREALVTKVEQRQDQLGICKLSILRIYRHILAHVVAAAVAIYIDVTLRRSVSELDGSSVALHALAFHLAASITWLVGSAMAAMFAIALRQQSPELLAYILDV</sequence>
<dbReference type="EMBL" id="JAGDFM010000069">
    <property type="protein sequence ID" value="KAG7387946.1"/>
    <property type="molecule type" value="Genomic_DNA"/>
</dbReference>
<keyword evidence="2" id="KW-1133">Transmembrane helix</keyword>
<name>A0A8T1W3Z1_9STRA</name>
<feature type="domain" description="Tudor" evidence="3">
    <location>
        <begin position="96"/>
        <end position="151"/>
    </location>
</feature>
<dbReference type="CDD" id="cd04508">
    <property type="entry name" value="Tudor_SF"/>
    <property type="match status" value="1"/>
</dbReference>
<evidence type="ECO:0000259" key="3">
    <source>
        <dbReference type="SMART" id="SM00333"/>
    </source>
</evidence>
<feature type="compositionally biased region" description="Basic and acidic residues" evidence="1">
    <location>
        <begin position="41"/>
        <end position="93"/>
    </location>
</feature>
<evidence type="ECO:0000256" key="2">
    <source>
        <dbReference type="SAM" id="Phobius"/>
    </source>
</evidence>
<keyword evidence="5" id="KW-1185">Reference proteome</keyword>
<dbReference type="Proteomes" id="UP000694044">
    <property type="component" value="Unassembled WGS sequence"/>
</dbReference>
<dbReference type="SMART" id="SM00333">
    <property type="entry name" value="TUDOR"/>
    <property type="match status" value="4"/>
</dbReference>
<feature type="domain" description="Tudor" evidence="3">
    <location>
        <begin position="298"/>
        <end position="359"/>
    </location>
</feature>
<feature type="transmembrane region" description="Helical" evidence="2">
    <location>
        <begin position="959"/>
        <end position="976"/>
    </location>
</feature>
<comment type="caution">
    <text evidence="4">The sequence shown here is derived from an EMBL/GenBank/DDBJ whole genome shotgun (WGS) entry which is preliminary data.</text>
</comment>